<dbReference type="AlphaFoldDB" id="A0A7S0FPJ5"/>
<accession>A0A7S0FPJ5</accession>
<feature type="region of interest" description="Disordered" evidence="2">
    <location>
        <begin position="478"/>
        <end position="498"/>
    </location>
</feature>
<keyword evidence="1" id="KW-0175">Coiled coil</keyword>
<feature type="chain" id="PRO_5031394686" evidence="3">
    <location>
        <begin position="29"/>
        <end position="765"/>
    </location>
</feature>
<feature type="signal peptide" evidence="3">
    <location>
        <begin position="1"/>
        <end position="28"/>
    </location>
</feature>
<evidence type="ECO:0000256" key="3">
    <source>
        <dbReference type="SAM" id="SignalP"/>
    </source>
</evidence>
<feature type="compositionally biased region" description="Basic and acidic residues" evidence="2">
    <location>
        <begin position="598"/>
        <end position="611"/>
    </location>
</feature>
<feature type="coiled-coil region" evidence="1">
    <location>
        <begin position="700"/>
        <end position="748"/>
    </location>
</feature>
<evidence type="ECO:0000256" key="1">
    <source>
        <dbReference type="SAM" id="Coils"/>
    </source>
</evidence>
<organism evidence="4">
    <name type="scientific">Pyrodinium bahamense</name>
    <dbReference type="NCBI Taxonomy" id="73915"/>
    <lineage>
        <taxon>Eukaryota</taxon>
        <taxon>Sar</taxon>
        <taxon>Alveolata</taxon>
        <taxon>Dinophyceae</taxon>
        <taxon>Gonyaulacales</taxon>
        <taxon>Pyrocystaceae</taxon>
        <taxon>Pyrodinium</taxon>
    </lineage>
</organism>
<protein>
    <submittedName>
        <fullName evidence="4">Uncharacterized protein</fullName>
    </submittedName>
</protein>
<dbReference type="EMBL" id="HBEG01035807">
    <property type="protein sequence ID" value="CAD8374517.1"/>
    <property type="molecule type" value="Transcribed_RNA"/>
</dbReference>
<feature type="compositionally biased region" description="Basic and acidic residues" evidence="2">
    <location>
        <begin position="489"/>
        <end position="498"/>
    </location>
</feature>
<keyword evidence="3" id="KW-0732">Signal</keyword>
<gene>
    <name evidence="4" type="ORF">PBAH0796_LOCUS21878</name>
</gene>
<name>A0A7S0FPJ5_9DINO</name>
<sequence>MAAPVLGLWLPVAVLGLGALCRLAPRWAFTTAGHRGPVQGPPRHLTSAGGSEGISAEELRAGRLATGLGLAAAAMALAARRGRGPGPTAAVHRRFGPLRDQTAKEIRELERLQKDGFRPEQLNEVETRGLRRWMARVSKVWQRLTCGAAPPPREVNLRRKLEAGLEALREREVALLDRLGTAQAGLVGPREGLVETETVEASLQQRLDAVRTSLAASAPVVPLAVPRSVVPEPIEAAEVRQRAEGAPASATWEALTELEEVAHTHEDTTKKEIRALELLMNGSSAEEPRNDGPFSSLRKAGAAAKEKLLGTRAARAVLEAMQKREAALLASIEEVQRRLMADEDSQSSAAGSWPKQDWGKLASSEQEALKVLRSEVKAVEDLEALANLSHAHEDTTVREIRALQMLAGESVTSGMLDRGLCSLRKASRAFRTRTQERLEAMWERESGLLEHIRVALERLNRKEELQDRMAPEAKETLQAVREPQVSMEPEVKEEPVTGEKQPVLEEAKAMLHEAKVAMEAMEASVAEEPEAAEAVEDTKVAAKLAELAARVAGPTAIKDQFVPELHVEGVGKEAAVPEEHQPPLKLEVEASEGQGAPEEQRESVQDTSDEHQPTLELKVQASDEPAVANEHREAVQEHQTTLEAKVQASDESPVAKEHREAVQEVQVGAIEEPAVPQEQREAVQMDHKMREEVHRWEVLVERQEEALDQALDVAEELQADLEEVRASEGKLKEELQKAQELCENFLAKSRRLQTSPSSYRPLSTH</sequence>
<feature type="region of interest" description="Disordered" evidence="2">
    <location>
        <begin position="589"/>
        <end position="611"/>
    </location>
</feature>
<evidence type="ECO:0000313" key="4">
    <source>
        <dbReference type="EMBL" id="CAD8374517.1"/>
    </source>
</evidence>
<proteinExistence type="predicted"/>
<reference evidence="4" key="1">
    <citation type="submission" date="2021-01" db="EMBL/GenBank/DDBJ databases">
        <authorList>
            <person name="Corre E."/>
            <person name="Pelletier E."/>
            <person name="Niang G."/>
            <person name="Scheremetjew M."/>
            <person name="Finn R."/>
            <person name="Kale V."/>
            <person name="Holt S."/>
            <person name="Cochrane G."/>
            <person name="Meng A."/>
            <person name="Brown T."/>
            <person name="Cohen L."/>
        </authorList>
    </citation>
    <scope>NUCLEOTIDE SEQUENCE</scope>
    <source>
        <strain evidence="4">Pbaha01</strain>
    </source>
</reference>
<evidence type="ECO:0000256" key="2">
    <source>
        <dbReference type="SAM" id="MobiDB-lite"/>
    </source>
</evidence>